<dbReference type="PANTHER" id="PTHR36009:SF3">
    <property type="entry name" value="TRANSMEMBRANE PROTEIN"/>
    <property type="match status" value="1"/>
</dbReference>
<dbReference type="EMBL" id="WMFA01000001">
    <property type="protein sequence ID" value="MYL69881.1"/>
    <property type="molecule type" value="Genomic_DNA"/>
</dbReference>
<feature type="transmembrane region" description="Helical" evidence="1">
    <location>
        <begin position="41"/>
        <end position="61"/>
    </location>
</feature>
<comment type="caution">
    <text evidence="2">The sequence shown here is derived from an EMBL/GenBank/DDBJ whole genome shotgun (WGS) entry which is preliminary data.</text>
</comment>
<keyword evidence="1" id="KW-0812">Transmembrane</keyword>
<proteinExistence type="predicted"/>
<gene>
    <name evidence="2" type="ORF">GLW00_03410</name>
</gene>
<feature type="transmembrane region" description="Helical" evidence="1">
    <location>
        <begin position="114"/>
        <end position="136"/>
    </location>
</feature>
<feature type="transmembrane region" description="Helical" evidence="1">
    <location>
        <begin position="148"/>
        <end position="169"/>
    </location>
</feature>
<feature type="transmembrane region" description="Helical" evidence="1">
    <location>
        <begin position="5"/>
        <end position="21"/>
    </location>
</feature>
<dbReference type="OrthoDB" id="482433at2"/>
<keyword evidence="1" id="KW-0472">Membrane</keyword>
<sequence>MRQRIFVIGWIAFVLYAIFLAPEGSHGYLQQLMTMDDPDPFLLMIFSFLGIYPLVFVSLLIGEDRSRLPLWPFLLGMFMLGAFALMPYFFLSNARNMREGRVPGWLVKVFHTRFFIFILIIVTVVLLWYGIVYGDFISYSQAFQISNFVHVMTIDFIVLTGLSIFVIYWKEHRRGRANQRHWMGIIPIFGALFYLLRLKEES</sequence>
<protein>
    <recommendedName>
        <fullName evidence="4">DUF2834 domain-containing protein</fullName>
    </recommendedName>
</protein>
<feature type="transmembrane region" description="Helical" evidence="1">
    <location>
        <begin position="73"/>
        <end position="94"/>
    </location>
</feature>
<organism evidence="2 3">
    <name type="scientific">Halobacillus litoralis</name>
    <dbReference type="NCBI Taxonomy" id="45668"/>
    <lineage>
        <taxon>Bacteria</taxon>
        <taxon>Bacillati</taxon>
        <taxon>Bacillota</taxon>
        <taxon>Bacilli</taxon>
        <taxon>Bacillales</taxon>
        <taxon>Bacillaceae</taxon>
        <taxon>Halobacillus</taxon>
    </lineage>
</organism>
<evidence type="ECO:0000313" key="3">
    <source>
        <dbReference type="Proteomes" id="UP000450457"/>
    </source>
</evidence>
<feature type="transmembrane region" description="Helical" evidence="1">
    <location>
        <begin position="181"/>
        <end position="198"/>
    </location>
</feature>
<dbReference type="Proteomes" id="UP000450457">
    <property type="component" value="Unassembled WGS sequence"/>
</dbReference>
<dbReference type="AlphaFoldDB" id="A0A845F7Q6"/>
<name>A0A845F7Q6_9BACI</name>
<accession>A0A845F7Q6</accession>
<evidence type="ECO:0008006" key="4">
    <source>
        <dbReference type="Google" id="ProtNLM"/>
    </source>
</evidence>
<evidence type="ECO:0000313" key="2">
    <source>
        <dbReference type="EMBL" id="MYL69881.1"/>
    </source>
</evidence>
<keyword evidence="1" id="KW-1133">Transmembrane helix</keyword>
<evidence type="ECO:0000256" key="1">
    <source>
        <dbReference type="SAM" id="Phobius"/>
    </source>
</evidence>
<reference evidence="2 3" key="1">
    <citation type="submission" date="2019-11" db="EMBL/GenBank/DDBJ databases">
        <title>Genome sequences of 17 halophilic strains isolated from different environments.</title>
        <authorList>
            <person name="Furrow R.E."/>
        </authorList>
    </citation>
    <scope>NUCLEOTIDE SEQUENCE [LARGE SCALE GENOMIC DNA]</scope>
    <source>
        <strain evidence="2 3">SL-4</strain>
    </source>
</reference>
<dbReference type="PANTHER" id="PTHR36009">
    <property type="match status" value="1"/>
</dbReference>